<reference evidence="1" key="1">
    <citation type="journal article" date="2014" name="Nat. Commun.">
        <title>Multiple recent horizontal transfers of a large genomic region in cheese making fungi.</title>
        <authorList>
            <person name="Cheeseman K."/>
            <person name="Ropars J."/>
            <person name="Renault P."/>
            <person name="Dupont J."/>
            <person name="Gouzy J."/>
            <person name="Branca A."/>
            <person name="Abraham A.L."/>
            <person name="Ceppi M."/>
            <person name="Conseiller E."/>
            <person name="Debuchy R."/>
            <person name="Malagnac F."/>
            <person name="Goarin A."/>
            <person name="Silar P."/>
            <person name="Lacoste S."/>
            <person name="Sallet E."/>
            <person name="Bensimon A."/>
            <person name="Giraud T."/>
            <person name="Brygoo Y."/>
        </authorList>
    </citation>
    <scope>NUCLEOTIDE SEQUENCE [LARGE SCALE GENOMIC DNA]</scope>
    <source>
        <strain evidence="1">FM164</strain>
    </source>
</reference>
<keyword evidence="2" id="KW-1185">Reference proteome</keyword>
<sequence length="101" mass="11547">MLEEHLKVRLSFDWILPTKPARRKIVMVGARPASDIAKGSFGHQWAYEAIKALDIRLVILDQLGHWLQNQAYSYTRDDFIAIDVTDDAGLPGRIDEALEER</sequence>
<dbReference type="STRING" id="1365484.W6QM13"/>
<dbReference type="AlphaFoldDB" id="W6QM13"/>
<dbReference type="EMBL" id="HG792020">
    <property type="protein sequence ID" value="CDM37485.1"/>
    <property type="molecule type" value="Genomic_DNA"/>
</dbReference>
<gene>
    <name evidence="1" type="ORF">PROQFM164_S06g000447</name>
</gene>
<name>W6QM13_PENRF</name>
<dbReference type="Proteomes" id="UP000030686">
    <property type="component" value="Unassembled WGS sequence"/>
</dbReference>
<accession>W6QM13</accession>
<evidence type="ECO:0000313" key="2">
    <source>
        <dbReference type="Proteomes" id="UP000030686"/>
    </source>
</evidence>
<dbReference type="OrthoDB" id="434648at2759"/>
<organism evidence="1 2">
    <name type="scientific">Penicillium roqueforti (strain FM164)</name>
    <dbReference type="NCBI Taxonomy" id="1365484"/>
    <lineage>
        <taxon>Eukaryota</taxon>
        <taxon>Fungi</taxon>
        <taxon>Dikarya</taxon>
        <taxon>Ascomycota</taxon>
        <taxon>Pezizomycotina</taxon>
        <taxon>Eurotiomycetes</taxon>
        <taxon>Eurotiomycetidae</taxon>
        <taxon>Eurotiales</taxon>
        <taxon>Aspergillaceae</taxon>
        <taxon>Penicillium</taxon>
    </lineage>
</organism>
<protein>
    <submittedName>
        <fullName evidence="1">Uncharacterized protein</fullName>
    </submittedName>
</protein>
<evidence type="ECO:0000313" key="1">
    <source>
        <dbReference type="EMBL" id="CDM37485.1"/>
    </source>
</evidence>
<proteinExistence type="predicted"/>